<dbReference type="PANTHER" id="PTHR43198">
    <property type="entry name" value="BIFUNCTIONAL TH2 PROTEIN"/>
    <property type="match status" value="1"/>
</dbReference>
<reference evidence="10 11" key="1">
    <citation type="journal article" date="2021" name="Sci. Rep.">
        <title>The distribution of antibiotic resistance genes in chicken gut microbiota commensals.</title>
        <authorList>
            <person name="Juricova H."/>
            <person name="Matiasovicova J."/>
            <person name="Kubasova T."/>
            <person name="Cejkova D."/>
            <person name="Rychlik I."/>
        </authorList>
    </citation>
    <scope>NUCLEOTIDE SEQUENCE [LARGE SCALE GENOMIC DNA]</scope>
    <source>
        <strain evidence="10 11">An810</strain>
    </source>
</reference>
<name>A0ABS2ELM4_9LACO</name>
<dbReference type="InterPro" id="IPR004305">
    <property type="entry name" value="Thiaminase-2/PQQC"/>
</dbReference>
<evidence type="ECO:0000256" key="6">
    <source>
        <dbReference type="ARBA" id="ARBA00013647"/>
    </source>
</evidence>
<dbReference type="Gene3D" id="1.20.910.10">
    <property type="entry name" value="Heme oxygenase-like"/>
    <property type="match status" value="1"/>
</dbReference>
<comment type="subunit">
    <text evidence="4">Homotetramer.</text>
</comment>
<evidence type="ECO:0000256" key="3">
    <source>
        <dbReference type="ARBA" id="ARBA00010264"/>
    </source>
</evidence>
<comment type="pathway">
    <text evidence="2">Cofactor biosynthesis; thiamine diphosphate biosynthesis.</text>
</comment>
<dbReference type="EC" id="3.5.99.2" evidence="5"/>
<dbReference type="Pfam" id="PF03070">
    <property type="entry name" value="TENA_THI-4"/>
    <property type="match status" value="1"/>
</dbReference>
<evidence type="ECO:0000313" key="10">
    <source>
        <dbReference type="EMBL" id="MBM6753409.1"/>
    </source>
</evidence>
<evidence type="ECO:0000313" key="11">
    <source>
        <dbReference type="Proteomes" id="UP000776629"/>
    </source>
</evidence>
<comment type="catalytic activity">
    <reaction evidence="8">
        <text>thiamine + H2O = 5-(2-hydroxyethyl)-4-methylthiazole + 4-amino-5-hydroxymethyl-2-methylpyrimidine + H(+)</text>
        <dbReference type="Rhea" id="RHEA:17509"/>
        <dbReference type="ChEBI" id="CHEBI:15377"/>
        <dbReference type="ChEBI" id="CHEBI:15378"/>
        <dbReference type="ChEBI" id="CHEBI:16892"/>
        <dbReference type="ChEBI" id="CHEBI:17957"/>
        <dbReference type="ChEBI" id="CHEBI:18385"/>
        <dbReference type="EC" id="3.5.99.2"/>
    </reaction>
</comment>
<feature type="domain" description="Thiaminase-2/PQQC" evidence="9">
    <location>
        <begin position="15"/>
        <end position="209"/>
    </location>
</feature>
<dbReference type="SUPFAM" id="SSF48613">
    <property type="entry name" value="Heme oxygenase-like"/>
    <property type="match status" value="1"/>
</dbReference>
<dbReference type="CDD" id="cd19364">
    <property type="entry name" value="TenA_C_BsTenA-like"/>
    <property type="match status" value="1"/>
</dbReference>
<dbReference type="Proteomes" id="UP000776629">
    <property type="component" value="Unassembled WGS sequence"/>
</dbReference>
<evidence type="ECO:0000256" key="1">
    <source>
        <dbReference type="ARBA" id="ARBA00001881"/>
    </source>
</evidence>
<evidence type="ECO:0000256" key="2">
    <source>
        <dbReference type="ARBA" id="ARBA00004948"/>
    </source>
</evidence>
<evidence type="ECO:0000256" key="4">
    <source>
        <dbReference type="ARBA" id="ARBA00011881"/>
    </source>
</evidence>
<organism evidence="10 11">
    <name type="scientific">Limosilactobacillus alvi</name>
    <dbReference type="NCBI Taxonomy" id="990412"/>
    <lineage>
        <taxon>Bacteria</taxon>
        <taxon>Bacillati</taxon>
        <taxon>Bacillota</taxon>
        <taxon>Bacilli</taxon>
        <taxon>Lactobacillales</taxon>
        <taxon>Lactobacillaceae</taxon>
        <taxon>Limosilactobacillus</taxon>
    </lineage>
</organism>
<dbReference type="RefSeq" id="WP_204775935.1">
    <property type="nucleotide sequence ID" value="NZ_JACJJQ010000004.1"/>
</dbReference>
<comment type="catalytic activity">
    <reaction evidence="1">
        <text>4-amino-5-aminomethyl-2-methylpyrimidine + H2O = 4-amino-5-hydroxymethyl-2-methylpyrimidine + NH4(+)</text>
        <dbReference type="Rhea" id="RHEA:31799"/>
        <dbReference type="ChEBI" id="CHEBI:15377"/>
        <dbReference type="ChEBI" id="CHEBI:16892"/>
        <dbReference type="ChEBI" id="CHEBI:28938"/>
        <dbReference type="ChEBI" id="CHEBI:63416"/>
        <dbReference type="EC" id="3.5.99.2"/>
    </reaction>
</comment>
<evidence type="ECO:0000259" key="9">
    <source>
        <dbReference type="Pfam" id="PF03070"/>
    </source>
</evidence>
<protein>
    <recommendedName>
        <fullName evidence="6">Aminopyrimidine aminohydrolase</fullName>
        <ecNumber evidence="5">3.5.99.2</ecNumber>
    </recommendedName>
</protein>
<comment type="caution">
    <text evidence="10">The sequence shown here is derived from an EMBL/GenBank/DDBJ whole genome shotgun (WGS) entry which is preliminary data.</text>
</comment>
<keyword evidence="7" id="KW-0784">Thiamine biosynthesis</keyword>
<comment type="similarity">
    <text evidence="3">Belongs to the TenA family.</text>
</comment>
<evidence type="ECO:0000256" key="7">
    <source>
        <dbReference type="ARBA" id="ARBA00022977"/>
    </source>
</evidence>
<proteinExistence type="inferred from homology"/>
<evidence type="ECO:0000256" key="5">
    <source>
        <dbReference type="ARBA" id="ARBA00012684"/>
    </source>
</evidence>
<gene>
    <name evidence="10" type="ORF">H5993_01325</name>
</gene>
<sequence>MKFTDTLKTTIMACHDQSVHHPFIQQLVDGSLPKETFRYYLCQDHQYLRNFQHLHELVAKHLPADDAKLLLSLGAGEDQARQALHQALQITLAELDQTSPAPTNYAYITHMYYQLTKFGVAVATAGLLPCYWLYNEVGKGLAQKQSPDPLYQAFFDSYGGEDFTTSTTQMREIVDRLALQVDQPTQTLMRGAFAKSCYYEVHFWQMALTKENW</sequence>
<dbReference type="InterPro" id="IPR050967">
    <property type="entry name" value="Thiamine_Salvage_TenA"/>
</dbReference>
<keyword evidence="11" id="KW-1185">Reference proteome</keyword>
<dbReference type="PANTHER" id="PTHR43198:SF2">
    <property type="entry name" value="SI:CH1073-67J19.1-RELATED"/>
    <property type="match status" value="1"/>
</dbReference>
<accession>A0ABS2ELM4</accession>
<evidence type="ECO:0000256" key="8">
    <source>
        <dbReference type="ARBA" id="ARBA00048337"/>
    </source>
</evidence>
<dbReference type="EMBL" id="JACJJQ010000004">
    <property type="protein sequence ID" value="MBM6753409.1"/>
    <property type="molecule type" value="Genomic_DNA"/>
</dbReference>
<dbReference type="InterPro" id="IPR016084">
    <property type="entry name" value="Haem_Oase-like_multi-hlx"/>
</dbReference>